<proteinExistence type="predicted"/>
<dbReference type="Gene3D" id="3.30.70.270">
    <property type="match status" value="1"/>
</dbReference>
<dbReference type="NCBIfam" id="TIGR02682">
    <property type="entry name" value="cas_csx11"/>
    <property type="match status" value="1"/>
</dbReference>
<dbReference type="STRING" id="1643428.GCA_001442855_02254"/>
<evidence type="ECO:0000313" key="2">
    <source>
        <dbReference type="Proteomes" id="UP000320623"/>
    </source>
</evidence>
<evidence type="ECO:0000313" key="1">
    <source>
        <dbReference type="EMBL" id="CUU09280.1"/>
    </source>
</evidence>
<dbReference type="InterPro" id="IPR043128">
    <property type="entry name" value="Rev_trsase/Diguanyl_cyclase"/>
</dbReference>
<gene>
    <name evidence="1" type="ORF">JGI1_02308</name>
</gene>
<dbReference type="OrthoDB" id="9792861at2"/>
<protein>
    <submittedName>
        <fullName evidence="1">CRISPR-associated protein, Csx11 family</fullName>
    </submittedName>
</protein>
<keyword evidence="2" id="KW-1185">Reference proteome</keyword>
<dbReference type="Proteomes" id="UP000320623">
    <property type="component" value="Unassembled WGS sequence"/>
</dbReference>
<dbReference type="EMBL" id="FAOO01000033">
    <property type="protein sequence ID" value="CUU09280.1"/>
    <property type="molecule type" value="Genomic_DNA"/>
</dbReference>
<accession>A0A0S4NDX5</accession>
<reference evidence="2" key="1">
    <citation type="submission" date="2015-11" db="EMBL/GenBank/DDBJ databases">
        <authorList>
            <person name="Varghese N."/>
        </authorList>
    </citation>
    <scope>NUCLEOTIDE SEQUENCE [LARGE SCALE GENOMIC DNA]</scope>
</reference>
<dbReference type="AlphaFoldDB" id="A0A0S4NDX5"/>
<sequence>MSSLLKKLEDNRIPILLAEIGAYIHLIGRFSKEFILAQAKNNTQTGSNFDYQQICNSSNFFEDKSLGNLLKDDNWENLLNGFKNLTNPGELDTNKITNLCEFIEKHTWNDKPKGLCKILADAHGIVSGIDKALAGKGGSGKQSSQYTYRATAFGYEKEIELLGSANLNNVDENQISNTKREFFQKLNDILYNILKNQNISYDNYKEFVNLIKQYYPKTIAETRRPINEISLYDYAHTIASLVKSNLAKMVIDKWYEPRGNSKWRILKINLNVIELLSKGLKIGDIFGYKAEIEDTYEAIKKIIEFDYPLGNEIYRDSTGIYFSCPNIENINELKSEIIEKLKHLNKLDFNLQIDISGESRSMVILANEREESLKRIVYPHTGDVENLVKEFKESQDAGGEDICPVCRIKLKPVKDERCQKCKDRYQKRVAHWINTSQKTIWLDEVSDHNDRVALIIGFFDLRKWLSGEFLDTFVSQTFYEWKNENQSLCSKLEINDISDLKKGFEELLNGSINLDENWKNICKSFTGRSPNNFMNDFWMPIAERDATGKALSLKNNSENAKHLIKLLFRKHPSLARIYRIWQTTQDFIHYTILEDILNNHPYGTDSPFIDLRKKRIKFTIQLNTNIPKGTTCDIDIDGVRFSPVCIDETNKLFLTTINLQILANKGKTINEIVSWMSGKKIKIKSETDNKWKDESKISNAEPANDEFQNYLPYVKIYDYPDQFMALVPAYDAFDIAKKILEEYEIQFSKVRDRLPFHIGIIAFHRKTPLYIAMDAGKRLIETFKEKTKTISARVNSINNTDHNRLGKYVKELTLNPNPCYFPVPLAWKISYSTGDPNQEDEWHPYIRFNGNNLKERNYSFDYTGNGDYVVHVKELKQNDCIRIETSYFKMSYLESASERFQIGDNLRPLDDIKRIDSIWEDIQRILKSKGLGISQLYAFWQEVKKRYEDYRGDSVWEDFVRSCLTNILKISPQNEKNLFDKLFEATKDGALDLCLHWNLQVRKIKPKTEGV</sequence>
<name>A0A0S4NDX5_9BACT</name>
<dbReference type="RefSeq" id="WP_140945997.1">
    <property type="nucleotide sequence ID" value="NZ_FAOO01000033.1"/>
</dbReference>
<organism evidence="1 2">
    <name type="scientific">Candidatus Thermokryptus mobilis</name>
    <dbReference type="NCBI Taxonomy" id="1643428"/>
    <lineage>
        <taxon>Bacteria</taxon>
        <taxon>Pseudomonadati</taxon>
        <taxon>Candidatus Kryptoniota</taxon>
        <taxon>Candidatus Thermokryptus</taxon>
    </lineage>
</organism>
<dbReference type="InterPro" id="IPR014055">
    <property type="entry name" value="CRISPR-assoc_prot_Csx11"/>
</dbReference>